<organism evidence="2 3">
    <name type="scientific">Candidatus Entotheonella gemina</name>
    <dbReference type="NCBI Taxonomy" id="1429439"/>
    <lineage>
        <taxon>Bacteria</taxon>
        <taxon>Pseudomonadati</taxon>
        <taxon>Nitrospinota/Tectimicrobiota group</taxon>
        <taxon>Candidatus Tectimicrobiota</taxon>
        <taxon>Candidatus Entotheonellia</taxon>
        <taxon>Candidatus Entotheonellales</taxon>
        <taxon>Candidatus Entotheonellaceae</taxon>
        <taxon>Candidatus Entotheonella</taxon>
    </lineage>
</organism>
<dbReference type="AlphaFoldDB" id="W4L1M2"/>
<comment type="caution">
    <text evidence="2">The sequence shown here is derived from an EMBL/GenBank/DDBJ whole genome shotgun (WGS) entry which is preliminary data.</text>
</comment>
<dbReference type="Pfam" id="PF00531">
    <property type="entry name" value="Death"/>
    <property type="match status" value="1"/>
</dbReference>
<evidence type="ECO:0000313" key="2">
    <source>
        <dbReference type="EMBL" id="ETW91978.1"/>
    </source>
</evidence>
<protein>
    <recommendedName>
        <fullName evidence="1">Death domain-containing protein</fullName>
    </recommendedName>
</protein>
<dbReference type="Gene3D" id="1.10.533.10">
    <property type="entry name" value="Death Domain, Fas"/>
    <property type="match status" value="1"/>
</dbReference>
<accession>W4L1M2</accession>
<name>W4L1M2_9BACT</name>
<keyword evidence="3" id="KW-1185">Reference proteome</keyword>
<dbReference type="InterPro" id="IPR011029">
    <property type="entry name" value="DEATH-like_dom_sf"/>
</dbReference>
<sequence>MSESDISPELLDTPVSYTDIARIANDFLENWEELSPHLELTPQQEAEIRNTFKDYGAQKREALRKWKKIKGNAATYRVFIAAATATSNIELVDNVKAMLRAKEKPTGKQTSPYTS</sequence>
<dbReference type="InterPro" id="IPR000488">
    <property type="entry name" value="Death_dom"/>
</dbReference>
<dbReference type="PROSITE" id="PS50017">
    <property type="entry name" value="DEATH_DOMAIN"/>
    <property type="match status" value="1"/>
</dbReference>
<dbReference type="Proteomes" id="UP000019140">
    <property type="component" value="Unassembled WGS sequence"/>
</dbReference>
<proteinExistence type="predicted"/>
<evidence type="ECO:0000259" key="1">
    <source>
        <dbReference type="PROSITE" id="PS50017"/>
    </source>
</evidence>
<dbReference type="GO" id="GO:0007165">
    <property type="term" value="P:signal transduction"/>
    <property type="evidence" value="ECO:0007669"/>
    <property type="project" value="InterPro"/>
</dbReference>
<reference evidence="2 3" key="1">
    <citation type="journal article" date="2014" name="Nature">
        <title>An environmental bacterial taxon with a large and distinct metabolic repertoire.</title>
        <authorList>
            <person name="Wilson M.C."/>
            <person name="Mori T."/>
            <person name="Ruckert C."/>
            <person name="Uria A.R."/>
            <person name="Helf M.J."/>
            <person name="Takada K."/>
            <person name="Gernert C."/>
            <person name="Steffens U.A."/>
            <person name="Heycke N."/>
            <person name="Schmitt S."/>
            <person name="Rinke C."/>
            <person name="Helfrich E.J."/>
            <person name="Brachmann A.O."/>
            <person name="Gurgui C."/>
            <person name="Wakimoto T."/>
            <person name="Kracht M."/>
            <person name="Crusemann M."/>
            <person name="Hentschel U."/>
            <person name="Abe I."/>
            <person name="Matsunaga S."/>
            <person name="Kalinowski J."/>
            <person name="Takeyama H."/>
            <person name="Piel J."/>
        </authorList>
    </citation>
    <scope>NUCLEOTIDE SEQUENCE [LARGE SCALE GENOMIC DNA]</scope>
    <source>
        <strain evidence="3">TSY2</strain>
    </source>
</reference>
<dbReference type="EMBL" id="AZHX01003196">
    <property type="protein sequence ID" value="ETW91978.1"/>
    <property type="molecule type" value="Genomic_DNA"/>
</dbReference>
<evidence type="ECO:0000313" key="3">
    <source>
        <dbReference type="Proteomes" id="UP000019140"/>
    </source>
</evidence>
<dbReference type="HOGENOM" id="CLU_2104526_0_0_7"/>
<gene>
    <name evidence="2" type="ORF">ETSY2_55065</name>
</gene>
<dbReference type="SUPFAM" id="SSF47986">
    <property type="entry name" value="DEATH domain"/>
    <property type="match status" value="1"/>
</dbReference>
<feature type="domain" description="Death" evidence="1">
    <location>
        <begin position="16"/>
        <end position="99"/>
    </location>
</feature>